<comment type="caution">
    <text evidence="5">The sequence shown here is derived from an EMBL/GenBank/DDBJ whole genome shotgun (WGS) entry which is preliminary data.</text>
</comment>
<dbReference type="GO" id="GO:0003723">
    <property type="term" value="F:RNA binding"/>
    <property type="evidence" value="ECO:0007669"/>
    <property type="project" value="InterPro"/>
</dbReference>
<organism evidence="5 6">
    <name type="scientific">Halopiger aswanensis</name>
    <dbReference type="NCBI Taxonomy" id="148449"/>
    <lineage>
        <taxon>Archaea</taxon>
        <taxon>Methanobacteriati</taxon>
        <taxon>Methanobacteriota</taxon>
        <taxon>Stenosarchaea group</taxon>
        <taxon>Halobacteria</taxon>
        <taxon>Halobacteriales</taxon>
        <taxon>Natrialbaceae</taxon>
        <taxon>Halopiger</taxon>
    </lineage>
</organism>
<keyword evidence="3" id="KW-0819">tRNA processing</keyword>
<dbReference type="InterPro" id="IPR036511">
    <property type="entry name" value="TGT-like_sf"/>
</dbReference>
<dbReference type="InterPro" id="IPR050076">
    <property type="entry name" value="ArchSynthase1/Queuine_TRR"/>
</dbReference>
<dbReference type="InterPro" id="IPR036895">
    <property type="entry name" value="Uracil-DNA_glycosylase-like_sf"/>
</dbReference>
<dbReference type="PROSITE" id="PS50890">
    <property type="entry name" value="PUA"/>
    <property type="match status" value="1"/>
</dbReference>
<evidence type="ECO:0000259" key="4">
    <source>
        <dbReference type="SMART" id="SM00359"/>
    </source>
</evidence>
<dbReference type="SUPFAM" id="SSF52141">
    <property type="entry name" value="Uracil-DNA glycosylase-like"/>
    <property type="match status" value="1"/>
</dbReference>
<dbReference type="RefSeq" id="WP_120245011.1">
    <property type="nucleotide sequence ID" value="NZ_RAPO01000002.1"/>
</dbReference>
<evidence type="ECO:0000256" key="1">
    <source>
        <dbReference type="ARBA" id="ARBA00005030"/>
    </source>
</evidence>
<dbReference type="SUPFAM" id="SSF51713">
    <property type="entry name" value="tRNA-guanine transglycosylase"/>
    <property type="match status" value="1"/>
</dbReference>
<dbReference type="Gene3D" id="2.30.130.10">
    <property type="entry name" value="PUA domain"/>
    <property type="match status" value="1"/>
</dbReference>
<dbReference type="NCBIfam" id="TIGR00451">
    <property type="entry name" value="unchar_dom_2"/>
    <property type="match status" value="1"/>
</dbReference>
<dbReference type="Gene3D" id="3.10.450.90">
    <property type="entry name" value="ArcTGT, C2 domain"/>
    <property type="match status" value="1"/>
</dbReference>
<dbReference type="Gene3D" id="3.20.20.105">
    <property type="entry name" value="Queuine tRNA-ribosyltransferase-like"/>
    <property type="match status" value="1"/>
</dbReference>
<dbReference type="InterPro" id="IPR002616">
    <property type="entry name" value="tRNA_ribo_trans-like"/>
</dbReference>
<accession>A0A3R7DAS5</accession>
<reference evidence="5 6" key="1">
    <citation type="submission" date="2018-09" db="EMBL/GenBank/DDBJ databases">
        <title>Genomic Encyclopedia of Archaeal and Bacterial Type Strains, Phase II (KMG-II): from individual species to whole genera.</title>
        <authorList>
            <person name="Goeker M."/>
        </authorList>
    </citation>
    <scope>NUCLEOTIDE SEQUENCE [LARGE SCALE GENOMIC DNA]</scope>
    <source>
        <strain evidence="5 6">DSM 13151</strain>
    </source>
</reference>
<dbReference type="AlphaFoldDB" id="A0A3R7DAS5"/>
<keyword evidence="6" id="KW-1185">Reference proteome</keyword>
<dbReference type="OrthoDB" id="115061at2157"/>
<dbReference type="InterPro" id="IPR015947">
    <property type="entry name" value="PUA-like_sf"/>
</dbReference>
<dbReference type="SMART" id="SM00359">
    <property type="entry name" value="PUA"/>
    <property type="match status" value="1"/>
</dbReference>
<dbReference type="Pfam" id="PF14810">
    <property type="entry name" value="TGT_C2"/>
    <property type="match status" value="1"/>
</dbReference>
<name>A0A3R7DAS5_9EURY</name>
<evidence type="ECO:0000256" key="2">
    <source>
        <dbReference type="ARBA" id="ARBA00008906"/>
    </source>
</evidence>
<dbReference type="Gene3D" id="3.40.50.10630">
    <property type="entry name" value="Uracil-DNA glycosylase-like"/>
    <property type="match status" value="1"/>
</dbReference>
<dbReference type="InterPro" id="IPR029402">
    <property type="entry name" value="TGT_C2"/>
</dbReference>
<dbReference type="GO" id="GO:0005737">
    <property type="term" value="C:cytoplasm"/>
    <property type="evidence" value="ECO:0007669"/>
    <property type="project" value="TreeGrafter"/>
</dbReference>
<comment type="pathway">
    <text evidence="1">tRNA modification; archaeosine-tRNA biosynthesis.</text>
</comment>
<protein>
    <submittedName>
        <fullName evidence="5">tRNA-archaeosine synthase</fullName>
    </submittedName>
</protein>
<dbReference type="Pfam" id="PF17884">
    <property type="entry name" value="DUF5591"/>
    <property type="match status" value="1"/>
</dbReference>
<sequence length="583" mass="65588">MTEYFEVHERDGAARVGELRLTESHTTPALVDDLLEDAGSLWSNSREIPEGDDSKLTVLPHRAFPGGTADEVQESFAVDYPDVDYPSVAVVSSDHVDDHGTDAYAVSDVQSAMGHGAALVETVVNVREEIPTDTALLFSGVATPRNVALLAYVGVDIFDATAAVVKGTEGRYLTTDEAYFLEDLEELPCNCPACQQPREEFTREDCAEHNRNALESELAIVRRRIRDGRLRDYVEGQARHDQWLTAAMRELDDQWGYLEERTPILRDAQISAATEDTLRRVEIQRFADRVTTRYRNRFDNPLVLVPCSATKPYSESQSHRQFHDIIQWRAHLVSMTSPIGVVPQELETTYPAQHYDTVVTGRWSEDEKRFVSEVLRRYLERNEYPEIIAHVPDEGYRDIVERVEDELELDITYTVAEHPTDDESLSNLGTALSGELKYSKREREHNTVRAIADYLLGDGAGDDLFEDIQTTSRYPKIQVRDGDDEQLATMVPQYGTLSFTLEGARRWLESDAPVKRVEIDGFVPHGSVLAPGVVDADEDIRVGDEVIVEGPRAFAVGRAEMFGREMAESTRGIAAEVRHVEEK</sequence>
<evidence type="ECO:0000313" key="6">
    <source>
        <dbReference type="Proteomes" id="UP000283805"/>
    </source>
</evidence>
<dbReference type="PANTHER" id="PTHR46499">
    <property type="entry name" value="QUEUINE TRNA-RIBOSYLTRANSFERASE"/>
    <property type="match status" value="1"/>
</dbReference>
<dbReference type="InterPro" id="IPR038250">
    <property type="entry name" value="TGT_C2_sf"/>
</dbReference>
<dbReference type="InterPro" id="IPR036974">
    <property type="entry name" value="PUA_sf"/>
</dbReference>
<feature type="domain" description="PUA" evidence="4">
    <location>
        <begin position="515"/>
        <end position="582"/>
    </location>
</feature>
<dbReference type="Pfam" id="PF01472">
    <property type="entry name" value="PUA"/>
    <property type="match status" value="1"/>
</dbReference>
<dbReference type="SUPFAM" id="SSF88697">
    <property type="entry name" value="PUA domain-like"/>
    <property type="match status" value="1"/>
</dbReference>
<dbReference type="EMBL" id="RAPO01000002">
    <property type="protein sequence ID" value="RKD95777.1"/>
    <property type="molecule type" value="Genomic_DNA"/>
</dbReference>
<proteinExistence type="inferred from homology"/>
<dbReference type="UniPathway" id="UPA00393"/>
<dbReference type="SUPFAM" id="SSF88802">
    <property type="entry name" value="Pre-PUA domain"/>
    <property type="match status" value="1"/>
</dbReference>
<dbReference type="Pfam" id="PF01702">
    <property type="entry name" value="TGT"/>
    <property type="match status" value="1"/>
</dbReference>
<gene>
    <name evidence="5" type="ORF">ATJ93_2640</name>
</gene>
<dbReference type="PANTHER" id="PTHR46499:SF2">
    <property type="entry name" value="ARCHAEOSINE SYNTHASE"/>
    <property type="match status" value="1"/>
</dbReference>
<dbReference type="InterPro" id="IPR002478">
    <property type="entry name" value="PUA"/>
</dbReference>
<dbReference type="GO" id="GO:0002099">
    <property type="term" value="P:tRNA wobble guanine modification"/>
    <property type="evidence" value="ECO:0007669"/>
    <property type="project" value="TreeGrafter"/>
</dbReference>
<evidence type="ECO:0000256" key="3">
    <source>
        <dbReference type="ARBA" id="ARBA00022694"/>
    </source>
</evidence>
<dbReference type="CDD" id="cd21149">
    <property type="entry name" value="PUA_archaeosine_TGT"/>
    <property type="match status" value="1"/>
</dbReference>
<dbReference type="InterPro" id="IPR004521">
    <property type="entry name" value="Uncharacterised_CHP00451"/>
</dbReference>
<dbReference type="InterPro" id="IPR040777">
    <property type="entry name" value="DUF5591"/>
</dbReference>
<dbReference type="Proteomes" id="UP000283805">
    <property type="component" value="Unassembled WGS sequence"/>
</dbReference>
<dbReference type="NCBIfam" id="NF040592">
    <property type="entry name" value="tRNA_mod_ArcS"/>
    <property type="match status" value="1"/>
</dbReference>
<evidence type="ECO:0000313" key="5">
    <source>
        <dbReference type="EMBL" id="RKD95777.1"/>
    </source>
</evidence>
<dbReference type="InterPro" id="IPR053418">
    <property type="entry name" value="Archaeosine_synthase_1"/>
</dbReference>
<comment type="similarity">
    <text evidence="2">Belongs to the archaeosine synthase type 1 family.</text>
</comment>